<dbReference type="PANTHER" id="PTHR34072:SF52">
    <property type="entry name" value="RIBONUCLEASE H"/>
    <property type="match status" value="1"/>
</dbReference>
<keyword evidence="5" id="KW-0378">Hydrolase</keyword>
<evidence type="ECO:0000256" key="6">
    <source>
        <dbReference type="ARBA" id="ARBA00022918"/>
    </source>
</evidence>
<dbReference type="GO" id="GO:0003964">
    <property type="term" value="F:RNA-directed DNA polymerase activity"/>
    <property type="evidence" value="ECO:0007669"/>
    <property type="project" value="UniProtKB-KW"/>
</dbReference>
<dbReference type="InterPro" id="IPR041373">
    <property type="entry name" value="RT_RNaseH"/>
</dbReference>
<dbReference type="InterPro" id="IPR043128">
    <property type="entry name" value="Rev_trsase/Diguanyl_cyclase"/>
</dbReference>
<dbReference type="EMBL" id="SMMG02000009">
    <property type="protein sequence ID" value="KAA3461191.1"/>
    <property type="molecule type" value="Genomic_DNA"/>
</dbReference>
<evidence type="ECO:0000256" key="1">
    <source>
        <dbReference type="ARBA" id="ARBA00022679"/>
    </source>
</evidence>
<dbReference type="Pfam" id="PF00078">
    <property type="entry name" value="RVT_1"/>
    <property type="match status" value="1"/>
</dbReference>
<evidence type="ECO:0000256" key="2">
    <source>
        <dbReference type="ARBA" id="ARBA00022695"/>
    </source>
</evidence>
<dbReference type="OrthoDB" id="415724at2759"/>
<dbReference type="GO" id="GO:0016787">
    <property type="term" value="F:hydrolase activity"/>
    <property type="evidence" value="ECO:0007669"/>
    <property type="project" value="UniProtKB-KW"/>
</dbReference>
<evidence type="ECO:0000256" key="5">
    <source>
        <dbReference type="ARBA" id="ARBA00022801"/>
    </source>
</evidence>
<dbReference type="AlphaFoldDB" id="A0A5B6USW9"/>
<comment type="caution">
    <text evidence="9">The sequence shown here is derived from an EMBL/GenBank/DDBJ whole genome shotgun (WGS) entry which is preliminary data.</text>
</comment>
<dbReference type="GO" id="GO:0004519">
    <property type="term" value="F:endonuclease activity"/>
    <property type="evidence" value="ECO:0007669"/>
    <property type="project" value="UniProtKB-KW"/>
</dbReference>
<dbReference type="SUPFAM" id="SSF56672">
    <property type="entry name" value="DNA/RNA polymerases"/>
    <property type="match status" value="1"/>
</dbReference>
<name>A0A5B6USW9_9ROSI</name>
<dbReference type="InterPro" id="IPR043502">
    <property type="entry name" value="DNA/RNA_pol_sf"/>
</dbReference>
<evidence type="ECO:0000256" key="4">
    <source>
        <dbReference type="ARBA" id="ARBA00022759"/>
    </source>
</evidence>
<keyword evidence="1" id="KW-0808">Transferase</keyword>
<keyword evidence="10" id="KW-1185">Reference proteome</keyword>
<dbReference type="Pfam" id="PF17917">
    <property type="entry name" value="RT_RNaseH"/>
    <property type="match status" value="1"/>
</dbReference>
<feature type="domain" description="Reverse transcriptase" evidence="7">
    <location>
        <begin position="3"/>
        <end position="68"/>
    </location>
</feature>
<evidence type="ECO:0000259" key="8">
    <source>
        <dbReference type="Pfam" id="PF17917"/>
    </source>
</evidence>
<evidence type="ECO:0000313" key="9">
    <source>
        <dbReference type="EMBL" id="KAA3461191.1"/>
    </source>
</evidence>
<evidence type="ECO:0000256" key="3">
    <source>
        <dbReference type="ARBA" id="ARBA00022722"/>
    </source>
</evidence>
<dbReference type="Proteomes" id="UP000325315">
    <property type="component" value="Unassembled WGS sequence"/>
</dbReference>
<dbReference type="PANTHER" id="PTHR34072">
    <property type="entry name" value="ENZYMATIC POLYPROTEIN-RELATED"/>
    <property type="match status" value="1"/>
</dbReference>
<accession>A0A5B6USW9</accession>
<gene>
    <name evidence="9" type="ORF">EPI10_027779</name>
</gene>
<keyword evidence="6" id="KW-0695">RNA-directed DNA polymerase</keyword>
<feature type="domain" description="Reverse transcriptase RNase H-like" evidence="8">
    <location>
        <begin position="135"/>
        <end position="169"/>
    </location>
</feature>
<organism evidence="9 10">
    <name type="scientific">Gossypium australe</name>
    <dbReference type="NCBI Taxonomy" id="47621"/>
    <lineage>
        <taxon>Eukaryota</taxon>
        <taxon>Viridiplantae</taxon>
        <taxon>Streptophyta</taxon>
        <taxon>Embryophyta</taxon>
        <taxon>Tracheophyta</taxon>
        <taxon>Spermatophyta</taxon>
        <taxon>Magnoliopsida</taxon>
        <taxon>eudicotyledons</taxon>
        <taxon>Gunneridae</taxon>
        <taxon>Pentapetalae</taxon>
        <taxon>rosids</taxon>
        <taxon>malvids</taxon>
        <taxon>Malvales</taxon>
        <taxon>Malvaceae</taxon>
        <taxon>Malvoideae</taxon>
        <taxon>Gossypium</taxon>
    </lineage>
</organism>
<evidence type="ECO:0000259" key="7">
    <source>
        <dbReference type="Pfam" id="PF00078"/>
    </source>
</evidence>
<protein>
    <submittedName>
        <fullName evidence="9">DNA/RNA polymerase superfamily protein</fullName>
    </submittedName>
</protein>
<evidence type="ECO:0000313" key="10">
    <source>
        <dbReference type="Proteomes" id="UP000325315"/>
    </source>
</evidence>
<dbReference type="Gene3D" id="3.30.70.270">
    <property type="match status" value="2"/>
</dbReference>
<sequence>MNLMNKVFKPYLDQFIVVFINDILVYSRNEEHDRHLRIVLQILRKQLFAKLRKCEFWLKEVDYLGHVISAEGIPIDPRNKPKNVAEVRSFLNLVGYYRRFFEWTDQCQQNFERLKTTLTNASVLTQPKSGREYVLKPHKKNYPTRDLELAVVVFALKIWRHYLTEINVILSLITRTNVVVDALSRKSMPVLKFKQDEMLLVELNQLCCKKSKMHNKGMRRWK</sequence>
<proteinExistence type="predicted"/>
<dbReference type="InterPro" id="IPR000477">
    <property type="entry name" value="RT_dom"/>
</dbReference>
<reference evidence="10" key="1">
    <citation type="journal article" date="2019" name="Plant Biotechnol. J.">
        <title>Genome sequencing of the Australian wild diploid species Gossypium australe highlights disease resistance and delayed gland morphogenesis.</title>
        <authorList>
            <person name="Cai Y."/>
            <person name="Cai X."/>
            <person name="Wang Q."/>
            <person name="Wang P."/>
            <person name="Zhang Y."/>
            <person name="Cai C."/>
            <person name="Xu Y."/>
            <person name="Wang K."/>
            <person name="Zhou Z."/>
            <person name="Wang C."/>
            <person name="Geng S."/>
            <person name="Li B."/>
            <person name="Dong Q."/>
            <person name="Hou Y."/>
            <person name="Wang H."/>
            <person name="Ai P."/>
            <person name="Liu Z."/>
            <person name="Yi F."/>
            <person name="Sun M."/>
            <person name="An G."/>
            <person name="Cheng J."/>
            <person name="Zhang Y."/>
            <person name="Shi Q."/>
            <person name="Xie Y."/>
            <person name="Shi X."/>
            <person name="Chang Y."/>
            <person name="Huang F."/>
            <person name="Chen Y."/>
            <person name="Hong S."/>
            <person name="Mi L."/>
            <person name="Sun Q."/>
            <person name="Zhang L."/>
            <person name="Zhou B."/>
            <person name="Peng R."/>
            <person name="Zhang X."/>
            <person name="Liu F."/>
        </authorList>
    </citation>
    <scope>NUCLEOTIDE SEQUENCE [LARGE SCALE GENOMIC DNA]</scope>
    <source>
        <strain evidence="10">cv. PA1801</strain>
    </source>
</reference>
<keyword evidence="2" id="KW-0548">Nucleotidyltransferase</keyword>
<keyword evidence="4" id="KW-0255">Endonuclease</keyword>
<keyword evidence="3" id="KW-0540">Nuclease</keyword>